<dbReference type="AlphaFoldDB" id="A0A9W5YT86"/>
<dbReference type="InterPro" id="IPR036259">
    <property type="entry name" value="MFS_trans_sf"/>
</dbReference>
<feature type="compositionally biased region" description="Polar residues" evidence="1">
    <location>
        <begin position="128"/>
        <end position="137"/>
    </location>
</feature>
<name>A0A9W5YT86_9EURO</name>
<proteinExistence type="predicted"/>
<accession>A0A9W5YT86</accession>
<feature type="compositionally biased region" description="Basic and acidic residues" evidence="1">
    <location>
        <begin position="140"/>
        <end position="151"/>
    </location>
</feature>
<dbReference type="EMBL" id="BROQ01000067">
    <property type="protein sequence ID" value="GKZ23413.1"/>
    <property type="molecule type" value="Genomic_DNA"/>
</dbReference>
<feature type="region of interest" description="Disordered" evidence="1">
    <location>
        <begin position="119"/>
        <end position="151"/>
    </location>
</feature>
<sequence length="151" mass="16673">MSDPVGADDLVYVAQAHVPQKEIQPVDEKREPHLPINEKETAVVSAVPSIHNVHDDGREYPTEEEERTLRRVSDTVSWTAYTVAFVELCERFSYYGTTAVYVNFIQQPLPAGSTTGAGYSGQSGALGQGERTSTALTTCKEPDLKEPETWE</sequence>
<evidence type="ECO:0000313" key="3">
    <source>
        <dbReference type="Proteomes" id="UP001143548"/>
    </source>
</evidence>
<dbReference type="Gene3D" id="1.20.1250.20">
    <property type="entry name" value="MFS general substrate transporter like domains"/>
    <property type="match status" value="1"/>
</dbReference>
<gene>
    <name evidence="2" type="ORF">AbraCBS73388_009780</name>
</gene>
<comment type="caution">
    <text evidence="2">The sequence shown here is derived from an EMBL/GenBank/DDBJ whole genome shotgun (WGS) entry which is preliminary data.</text>
</comment>
<reference evidence="2" key="1">
    <citation type="submission" date="2022-07" db="EMBL/GenBank/DDBJ databases">
        <title>Taxonomy of Aspergillus series Nigri: significant species reduction supported by multi-species coalescent approaches.</title>
        <authorList>
            <person name="Bian C."/>
            <person name="Kusuya Y."/>
            <person name="Sklenar F."/>
            <person name="D'hooge E."/>
            <person name="Yaguchi T."/>
            <person name="Takahashi H."/>
            <person name="Hubka V."/>
        </authorList>
    </citation>
    <scope>NUCLEOTIDE SEQUENCE</scope>
    <source>
        <strain evidence="2">CBS 733.88</strain>
    </source>
</reference>
<evidence type="ECO:0000256" key="1">
    <source>
        <dbReference type="SAM" id="MobiDB-lite"/>
    </source>
</evidence>
<evidence type="ECO:0000313" key="2">
    <source>
        <dbReference type="EMBL" id="GKZ23413.1"/>
    </source>
</evidence>
<protein>
    <submittedName>
        <fullName evidence="2">Uncharacterized protein</fullName>
    </submittedName>
</protein>
<dbReference type="Proteomes" id="UP001143548">
    <property type="component" value="Unassembled WGS sequence"/>
</dbReference>
<organism evidence="2 3">
    <name type="scientific">Aspergillus brasiliensis</name>
    <dbReference type="NCBI Taxonomy" id="319629"/>
    <lineage>
        <taxon>Eukaryota</taxon>
        <taxon>Fungi</taxon>
        <taxon>Dikarya</taxon>
        <taxon>Ascomycota</taxon>
        <taxon>Pezizomycotina</taxon>
        <taxon>Eurotiomycetes</taxon>
        <taxon>Eurotiomycetidae</taxon>
        <taxon>Eurotiales</taxon>
        <taxon>Aspergillaceae</taxon>
        <taxon>Aspergillus</taxon>
        <taxon>Aspergillus subgen. Circumdati</taxon>
    </lineage>
</organism>